<dbReference type="GO" id="GO:0006313">
    <property type="term" value="P:DNA transposition"/>
    <property type="evidence" value="ECO:0007669"/>
    <property type="project" value="UniProtKB-UniRule"/>
</dbReference>
<feature type="active site" description="O-(3'-phospho-DNA)-tyrosine intermediate" evidence="5">
    <location>
        <position position="283"/>
    </location>
</feature>
<keyword evidence="1 5" id="KW-0963">Cytoplasm</keyword>
<name>A0A9Q4KUD6_9EURY</name>
<dbReference type="GO" id="GO:0009037">
    <property type="term" value="F:tyrosine-based site-specific recombinase activity"/>
    <property type="evidence" value="ECO:0007669"/>
    <property type="project" value="UniProtKB-UniRule"/>
</dbReference>
<evidence type="ECO:0000256" key="5">
    <source>
        <dbReference type="HAMAP-Rule" id="MF_02055"/>
    </source>
</evidence>
<feature type="active site" evidence="5">
    <location>
        <position position="274"/>
    </location>
</feature>
<feature type="domain" description="Tyr recombinase" evidence="6">
    <location>
        <begin position="129"/>
        <end position="296"/>
    </location>
</feature>
<dbReference type="Gene3D" id="1.10.150.130">
    <property type="match status" value="1"/>
</dbReference>
<comment type="subcellular location">
    <subcellularLocation>
        <location evidence="5">Cytoplasm</location>
    </subcellularLocation>
</comment>
<keyword evidence="2 5" id="KW-0229">DNA integration</keyword>
<comment type="caution">
    <text evidence="8">The sequence shown here is derived from an EMBL/GenBank/DDBJ whole genome shotgun (WGS) entry which is preliminary data.</text>
</comment>
<dbReference type="InterPro" id="IPR011010">
    <property type="entry name" value="DNA_brk_join_enz"/>
</dbReference>
<dbReference type="PROSITE" id="PS51900">
    <property type="entry name" value="CB"/>
    <property type="match status" value="1"/>
</dbReference>
<dbReference type="InterPro" id="IPR033686">
    <property type="entry name" value="XerA"/>
</dbReference>
<sequence>MQEDCFSEWLPRFLHHLRMRNYSPGTIASYGQVIRKFGYYLWISRTKGAEKLVEYWQDLVHGRLDTTVNTTPIIIDDYLAFLTSLRDYKAKTLHRILSSLSSFYRYLYAQSVVESNPLPAVDRPRIKERELKYLKHNQVMRLLESIPDTDPRDKLIIRLIYATGVRVSELCGMTLSDIDFDDFTIRVMGKGGKIRTVFVDDDTMEEILKFIGGRIDGPLFVGQMGHAISPRTVQYIFNKWAPKGITPHKIRHSYASELYRRSKNLRVVQENLGHSSIQTTEIYLHTDVDERRAVYREYFPLSRQD</sequence>
<evidence type="ECO:0000259" key="6">
    <source>
        <dbReference type="PROSITE" id="PS51898"/>
    </source>
</evidence>
<dbReference type="EMBL" id="JAKELO010000002">
    <property type="protein sequence ID" value="MDE4907395.1"/>
    <property type="molecule type" value="Genomic_DNA"/>
</dbReference>
<evidence type="ECO:0000313" key="9">
    <source>
        <dbReference type="Proteomes" id="UP001143747"/>
    </source>
</evidence>
<evidence type="ECO:0000256" key="3">
    <source>
        <dbReference type="ARBA" id="ARBA00023125"/>
    </source>
</evidence>
<feature type="domain" description="Core-binding (CB)" evidence="7">
    <location>
        <begin position="4"/>
        <end position="108"/>
    </location>
</feature>
<protein>
    <recommendedName>
        <fullName evidence="5">Tyrosine recombinase XerA</fullName>
    </recommendedName>
</protein>
<dbReference type="HAMAP" id="MF_02055">
    <property type="entry name" value="Recomb_XerA"/>
    <property type="match status" value="1"/>
</dbReference>
<feature type="active site" evidence="5">
    <location>
        <position position="251"/>
    </location>
</feature>
<keyword evidence="3 5" id="KW-0238">DNA-binding</keyword>
<evidence type="ECO:0000256" key="4">
    <source>
        <dbReference type="ARBA" id="ARBA00023172"/>
    </source>
</evidence>
<dbReference type="NCBIfam" id="NF040815">
    <property type="entry name" value="recomb_XerA_Arch"/>
    <property type="match status" value="1"/>
</dbReference>
<dbReference type="PANTHER" id="PTHR30349:SF41">
    <property type="entry name" value="INTEGRASE_RECOMBINASE PROTEIN MJ0367-RELATED"/>
    <property type="match status" value="1"/>
</dbReference>
<dbReference type="SUPFAM" id="SSF56349">
    <property type="entry name" value="DNA breaking-rejoining enzymes"/>
    <property type="match status" value="1"/>
</dbReference>
<dbReference type="PANTHER" id="PTHR30349">
    <property type="entry name" value="PHAGE INTEGRASE-RELATED"/>
    <property type="match status" value="1"/>
</dbReference>
<accession>A0A9Q4KUD6</accession>
<feature type="active site" evidence="5">
    <location>
        <position position="166"/>
    </location>
</feature>
<evidence type="ECO:0000313" key="8">
    <source>
        <dbReference type="EMBL" id="MDE4907395.1"/>
    </source>
</evidence>
<dbReference type="RefSeq" id="WP_274924047.1">
    <property type="nucleotide sequence ID" value="NZ_JAKELO010000002.1"/>
</dbReference>
<evidence type="ECO:0000256" key="2">
    <source>
        <dbReference type="ARBA" id="ARBA00022908"/>
    </source>
</evidence>
<gene>
    <name evidence="5" type="primary">xerA</name>
    <name evidence="8" type="ORF">L0665_02010</name>
</gene>
<organism evidence="8 9">
    <name type="scientific">Methanogenium marinum</name>
    <dbReference type="NCBI Taxonomy" id="348610"/>
    <lineage>
        <taxon>Archaea</taxon>
        <taxon>Methanobacteriati</taxon>
        <taxon>Methanobacteriota</taxon>
        <taxon>Stenosarchaea group</taxon>
        <taxon>Methanomicrobia</taxon>
        <taxon>Methanomicrobiales</taxon>
        <taxon>Methanomicrobiaceae</taxon>
        <taxon>Methanogenium</taxon>
    </lineage>
</organism>
<dbReference type="Pfam" id="PF00589">
    <property type="entry name" value="Phage_integrase"/>
    <property type="match status" value="1"/>
</dbReference>
<dbReference type="InterPro" id="IPR002104">
    <property type="entry name" value="Integrase_catalytic"/>
</dbReference>
<feature type="active site" evidence="5">
    <location>
        <position position="190"/>
    </location>
</feature>
<dbReference type="PROSITE" id="PS51898">
    <property type="entry name" value="TYR_RECOMBINASE"/>
    <property type="match status" value="1"/>
</dbReference>
<dbReference type="InterPro" id="IPR004107">
    <property type="entry name" value="Integrase_SAM-like_N"/>
</dbReference>
<dbReference type="Pfam" id="PF13495">
    <property type="entry name" value="Phage_int_SAM_4"/>
    <property type="match status" value="1"/>
</dbReference>
<dbReference type="AlphaFoldDB" id="A0A9Q4KUD6"/>
<dbReference type="Proteomes" id="UP001143747">
    <property type="component" value="Unassembled WGS sequence"/>
</dbReference>
<evidence type="ECO:0000259" key="7">
    <source>
        <dbReference type="PROSITE" id="PS51900"/>
    </source>
</evidence>
<dbReference type="InterPro" id="IPR010998">
    <property type="entry name" value="Integrase_recombinase_N"/>
</dbReference>
<keyword evidence="4 5" id="KW-0233">DNA recombination</keyword>
<reference evidence="8" key="1">
    <citation type="submission" date="2022-01" db="EMBL/GenBank/DDBJ databases">
        <title>Draft genome of Methanogenium marinum DSM 15558.</title>
        <authorList>
            <person name="Chen S.-C."/>
            <person name="You Y.-T."/>
        </authorList>
    </citation>
    <scope>NUCLEOTIDE SEQUENCE</scope>
    <source>
        <strain evidence="8">DSM 15558</strain>
    </source>
</reference>
<evidence type="ECO:0000256" key="1">
    <source>
        <dbReference type="ARBA" id="ARBA00022490"/>
    </source>
</evidence>
<proteinExistence type="inferred from homology"/>
<dbReference type="InterPro" id="IPR044068">
    <property type="entry name" value="CB"/>
</dbReference>
<dbReference type="Gene3D" id="1.10.443.10">
    <property type="entry name" value="Intergrase catalytic core"/>
    <property type="match status" value="1"/>
</dbReference>
<keyword evidence="9" id="KW-1185">Reference proteome</keyword>
<comment type="similarity">
    <text evidence="5">Belongs to the 'phage' integrase family. XerA subfamily.</text>
</comment>
<dbReference type="InterPro" id="IPR013762">
    <property type="entry name" value="Integrase-like_cat_sf"/>
</dbReference>
<feature type="active site" evidence="5">
    <location>
        <position position="248"/>
    </location>
</feature>
<dbReference type="GO" id="GO:0003677">
    <property type="term" value="F:DNA binding"/>
    <property type="evidence" value="ECO:0007669"/>
    <property type="project" value="UniProtKB-UniRule"/>
</dbReference>
<dbReference type="InterPro" id="IPR050090">
    <property type="entry name" value="Tyrosine_recombinase_XerCD"/>
</dbReference>
<dbReference type="GO" id="GO:0005737">
    <property type="term" value="C:cytoplasm"/>
    <property type="evidence" value="ECO:0007669"/>
    <property type="project" value="UniProtKB-SubCell"/>
</dbReference>
<comment type="function">
    <text evidence="5">Site-specific tyrosine recombinase, which acts by catalyzing the cutting and rejoining of the recombining DNA molecules.</text>
</comment>